<evidence type="ECO:0000256" key="7">
    <source>
        <dbReference type="ARBA" id="ARBA00022840"/>
    </source>
</evidence>
<keyword evidence="5 10" id="KW-0317">Glutathione biosynthesis</keyword>
<dbReference type="Ensembl" id="ENSSANT00000014210.1">
    <property type="protein sequence ID" value="ENSSANP00000013311.1"/>
    <property type="gene ID" value="ENSSANG00000007067.1"/>
</dbReference>
<dbReference type="Proteomes" id="UP000472260">
    <property type="component" value="Unassembled WGS sequence"/>
</dbReference>
<evidence type="ECO:0000256" key="6">
    <source>
        <dbReference type="ARBA" id="ARBA00022741"/>
    </source>
</evidence>
<comment type="subunit">
    <text evidence="3">Heterodimer of a catalytic heavy chain and a regulatory light chain.</text>
</comment>
<reference evidence="11" key="2">
    <citation type="submission" date="2025-09" db="UniProtKB">
        <authorList>
            <consortium name="Ensembl"/>
        </authorList>
    </citation>
    <scope>IDENTIFICATION</scope>
</reference>
<keyword evidence="6 10" id="KW-0547">Nucleotide-binding</keyword>
<proteinExistence type="inferred from homology"/>
<keyword evidence="12" id="KW-1185">Reference proteome</keyword>
<dbReference type="InterPro" id="IPR014746">
    <property type="entry name" value="Gln_synth/guanido_kin_cat_dom"/>
</dbReference>
<evidence type="ECO:0000256" key="4">
    <source>
        <dbReference type="ARBA" id="ARBA00022598"/>
    </source>
</evidence>
<keyword evidence="7 10" id="KW-0067">ATP-binding</keyword>
<dbReference type="GO" id="GO:0004357">
    <property type="term" value="F:glutamate-cysteine ligase activity"/>
    <property type="evidence" value="ECO:0007669"/>
    <property type="project" value="UniProtKB-UniRule"/>
</dbReference>
<evidence type="ECO:0000256" key="1">
    <source>
        <dbReference type="ARBA" id="ARBA00005006"/>
    </source>
</evidence>
<comment type="pathway">
    <text evidence="1 10">Sulfur metabolism; glutathione biosynthesis; glutathione from L-cysteine and L-glutamate: step 1/2.</text>
</comment>
<dbReference type="FunFam" id="1.10.8.960:FF:000001">
    <property type="entry name" value="Glutamate--cysteine ligase catalytic subunit"/>
    <property type="match status" value="1"/>
</dbReference>
<evidence type="ECO:0000256" key="8">
    <source>
        <dbReference type="ARBA" id="ARBA00052551"/>
    </source>
</evidence>
<dbReference type="EC" id="6.3.2.2" evidence="10"/>
<accession>A0A671L5K9</accession>
<dbReference type="Gene3D" id="1.10.8.960">
    <property type="match status" value="1"/>
</dbReference>
<evidence type="ECO:0000256" key="5">
    <source>
        <dbReference type="ARBA" id="ARBA00022684"/>
    </source>
</evidence>
<evidence type="ECO:0000313" key="12">
    <source>
        <dbReference type="Proteomes" id="UP000472260"/>
    </source>
</evidence>
<gene>
    <name evidence="11" type="primary">LOC107688787</name>
</gene>
<comment type="similarity">
    <text evidence="2 10">Belongs to the glutamate--cysteine ligase type 3 family.</text>
</comment>
<dbReference type="InterPro" id="IPR004308">
    <property type="entry name" value="GCS"/>
</dbReference>
<dbReference type="PANTHER" id="PTHR11164:SF0">
    <property type="entry name" value="GLUTAMATE--CYSTEINE LIGASE CATALYTIC SUBUNIT"/>
    <property type="match status" value="1"/>
</dbReference>
<dbReference type="AlphaFoldDB" id="A0A671L5K9"/>
<dbReference type="FunFam" id="3.30.590.50:FF:000002">
    <property type="entry name" value="Glutamate--cysteine ligase catalytic subunit"/>
    <property type="match status" value="1"/>
</dbReference>
<keyword evidence="4 10" id="KW-0436">Ligase</keyword>
<dbReference type="UniPathway" id="UPA00142">
    <property type="reaction ID" value="UER00209"/>
</dbReference>
<comment type="catalytic activity">
    <reaction evidence="8">
        <text>L-cysteine + L-glutamate + ATP = gamma-L-glutamyl-L-cysteine + ADP + phosphate + H(+)</text>
        <dbReference type="Rhea" id="RHEA:13285"/>
        <dbReference type="ChEBI" id="CHEBI:15378"/>
        <dbReference type="ChEBI" id="CHEBI:29985"/>
        <dbReference type="ChEBI" id="CHEBI:30616"/>
        <dbReference type="ChEBI" id="CHEBI:35235"/>
        <dbReference type="ChEBI" id="CHEBI:43474"/>
        <dbReference type="ChEBI" id="CHEBI:58173"/>
        <dbReference type="ChEBI" id="CHEBI:456216"/>
        <dbReference type="EC" id="6.3.2.2"/>
    </reaction>
    <physiologicalReaction direction="left-to-right" evidence="8">
        <dbReference type="Rhea" id="RHEA:13286"/>
    </physiologicalReaction>
</comment>
<evidence type="ECO:0000256" key="3">
    <source>
        <dbReference type="ARBA" id="ARBA00011532"/>
    </source>
</evidence>
<dbReference type="GO" id="GO:0005524">
    <property type="term" value="F:ATP binding"/>
    <property type="evidence" value="ECO:0007669"/>
    <property type="project" value="UniProtKB-UniRule"/>
</dbReference>
<evidence type="ECO:0000256" key="2">
    <source>
        <dbReference type="ARBA" id="ARBA00008100"/>
    </source>
</evidence>
<evidence type="ECO:0000256" key="9">
    <source>
        <dbReference type="ARBA" id="ARBA00059653"/>
    </source>
</evidence>
<evidence type="ECO:0000313" key="11">
    <source>
        <dbReference type="Ensembl" id="ENSSANP00000013311.1"/>
    </source>
</evidence>
<dbReference type="FunFam" id="3.30.590.50:FF:000003">
    <property type="entry name" value="Glutamate--cysteine ligase catalytic subunit"/>
    <property type="match status" value="1"/>
</dbReference>
<dbReference type="SUPFAM" id="SSF55931">
    <property type="entry name" value="Glutamine synthetase/guanido kinase"/>
    <property type="match status" value="1"/>
</dbReference>
<sequence>MGLLSQGSPLNWEETKKHADHVREHGILQFLNIYNKVKDRQKDVLKWGDEVEYMLVEMDDKNEKVRLVLNGKDVLETLQEKGEKINPNHPTLWRPEYGSYMIEGTPGQPYGGTMSEFNTVEDNMGKRRREAASVLNKNETLLTVTSFPRLGCPGFTQPEYKPTPVEKGVSKSLFFPDEAINRHPRFGTLTRNIRHRRGEKVVINVPIFKDKNTPSPFVETFAEDDGEAVRGALPDHIYMDAMGFGMGNCCLQVTFQACSISEARYLYDQLATFCPIVPLKNNKFRIHKSRYDSIDSYLSCCGEKYNDIELTINEDINKQLLDAGIDRLLAQHIAHLFIRDPLSLFQEKIHLDDENESDHFENLQSTNWQTMRFKPPPPNSDIGWRVEFRPMEVQLTDFENSAYVVFIVLLTRVILSYKLDFLIPLSKVDENMKVAQKRNAVQEGMFYFRKDVFKGCNPVLDAPSTAQNGVESEANDGEEFTLMSIDTIVNGKEGVFHGLIPMLNSYLENMEVDVDTRCTILNYLKLIKKRASGELMTMAKWMREFVSKHPQYKQDSVITDKINYDLLHKCDRIARGEEKCPELIGGPVNRGK</sequence>
<reference evidence="11" key="1">
    <citation type="submission" date="2025-08" db="UniProtKB">
        <authorList>
            <consortium name="Ensembl"/>
        </authorList>
    </citation>
    <scope>IDENTIFICATION</scope>
</reference>
<name>A0A671L5K9_9TELE</name>
<dbReference type="Gene3D" id="3.30.590.50">
    <property type="match status" value="2"/>
</dbReference>
<organism evidence="11 12">
    <name type="scientific">Sinocyclocheilus anshuiensis</name>
    <dbReference type="NCBI Taxonomy" id="1608454"/>
    <lineage>
        <taxon>Eukaryota</taxon>
        <taxon>Metazoa</taxon>
        <taxon>Chordata</taxon>
        <taxon>Craniata</taxon>
        <taxon>Vertebrata</taxon>
        <taxon>Euteleostomi</taxon>
        <taxon>Actinopterygii</taxon>
        <taxon>Neopterygii</taxon>
        <taxon>Teleostei</taxon>
        <taxon>Ostariophysi</taxon>
        <taxon>Cypriniformes</taxon>
        <taxon>Cyprinidae</taxon>
        <taxon>Cyprininae</taxon>
        <taxon>Sinocyclocheilus</taxon>
    </lineage>
</organism>
<protein>
    <recommendedName>
        <fullName evidence="10">Glutamate--cysteine ligase</fullName>
        <ecNumber evidence="10">6.3.2.2</ecNumber>
    </recommendedName>
    <alternativeName>
        <fullName evidence="10">Gamma-ECS</fullName>
    </alternativeName>
    <alternativeName>
        <fullName evidence="10">Gamma-glutamylcysteine synthetase</fullName>
    </alternativeName>
</protein>
<dbReference type="GO" id="GO:0043066">
    <property type="term" value="P:negative regulation of apoptotic process"/>
    <property type="evidence" value="ECO:0007669"/>
    <property type="project" value="UniProtKB-ARBA"/>
</dbReference>
<comment type="function">
    <text evidence="9">Catalyzes the ATP-dependent ligation of L-glutamate and L-cysteine and participates in the first and rate-limiting step in glutathione biosynthesis.</text>
</comment>
<dbReference type="Pfam" id="PF03074">
    <property type="entry name" value="GCS"/>
    <property type="match status" value="2"/>
</dbReference>
<evidence type="ECO:0000256" key="10">
    <source>
        <dbReference type="RuleBase" id="RU367135"/>
    </source>
</evidence>
<dbReference type="PANTHER" id="PTHR11164">
    <property type="entry name" value="GLUTAMATE CYSTEINE LIGASE"/>
    <property type="match status" value="1"/>
</dbReference>
<dbReference type="GO" id="GO:0006750">
    <property type="term" value="P:glutathione biosynthetic process"/>
    <property type="evidence" value="ECO:0007669"/>
    <property type="project" value="UniProtKB-UniRule"/>
</dbReference>
<dbReference type="GO" id="GO:0017109">
    <property type="term" value="C:glutamate-cysteine ligase complex"/>
    <property type="evidence" value="ECO:0007669"/>
    <property type="project" value="TreeGrafter"/>
</dbReference>